<feature type="transmembrane region" description="Helical" evidence="8">
    <location>
        <begin position="415"/>
        <end position="438"/>
    </location>
</feature>
<name>A0A2T0GT05_ACTMO</name>
<evidence type="ECO:0000313" key="10">
    <source>
        <dbReference type="EMBL" id="PRW62173.1"/>
    </source>
</evidence>
<evidence type="ECO:0000256" key="8">
    <source>
        <dbReference type="SAM" id="Phobius"/>
    </source>
</evidence>
<proteinExistence type="predicted"/>
<sequence length="482" mass="49565">MVSNWRRNTAHDRGSTGWSAPSTRVRRWPPPRRGVWAAVSGMSWSRDGPPNRFAPGCARSPKRWRCSLTEGTAGGGWFGTARAVPRAGWVVLGSSFLLGLGYLMAVPLLTSYVASSLGASVAVAGGIIGAMAVTQRGTALFGGVLADVFDRRTVFFVGVGLRALGFAAMAVSGKLPWLVGGAVVASVGGGLATPVLPTAISVVAEEDTRSFLYSTRQSVANVAAALGPLIGSALLVFGSTGAFWGAAGMHVLVLVFAARYLPRLHGQSSGGPNVRTLFSRVLADRDLRALLATLLFFWAVQTQLVVSFTSQAGRIAEGGVDADARAVSLLYLVNGSLFVVSQFTAFRVIKRFSSVTLLGLGGCMMACGVAFAVLVENLPALLGCVVVFTLGEVLALPGVELLVSSIAPPAMVSSYFGLASSVAGVGIAFGSVSGGAAMASTSGALPALLMAVFGCGVLVGTLVLGRRVRHSEARGSEVEPAS</sequence>
<dbReference type="InterPro" id="IPR020846">
    <property type="entry name" value="MFS_dom"/>
</dbReference>
<feature type="transmembrane region" description="Helical" evidence="8">
    <location>
        <begin position="87"/>
        <end position="106"/>
    </location>
</feature>
<feature type="transmembrane region" description="Helical" evidence="8">
    <location>
        <begin position="243"/>
        <end position="261"/>
    </location>
</feature>
<evidence type="ECO:0000256" key="6">
    <source>
        <dbReference type="ARBA" id="ARBA00023136"/>
    </source>
</evidence>
<comment type="subcellular location">
    <subcellularLocation>
        <location evidence="1">Cell membrane</location>
        <topology evidence="1">Multi-pass membrane protein</topology>
    </subcellularLocation>
</comment>
<evidence type="ECO:0000259" key="9">
    <source>
        <dbReference type="PROSITE" id="PS50850"/>
    </source>
</evidence>
<evidence type="ECO:0000256" key="4">
    <source>
        <dbReference type="ARBA" id="ARBA00022692"/>
    </source>
</evidence>
<feature type="transmembrane region" description="Helical" evidence="8">
    <location>
        <begin position="289"/>
        <end position="309"/>
    </location>
</feature>
<dbReference type="PROSITE" id="PS50850">
    <property type="entry name" value="MFS"/>
    <property type="match status" value="1"/>
</dbReference>
<reference evidence="10 11" key="1">
    <citation type="submission" date="2018-03" db="EMBL/GenBank/DDBJ databases">
        <title>Actinopolyspora mortivallis from Sahara, screening for active biomolecules.</title>
        <authorList>
            <person name="Selama O."/>
            <person name="Wellington E.M.H."/>
            <person name="Hacene H."/>
        </authorList>
    </citation>
    <scope>NUCLEOTIDE SEQUENCE [LARGE SCALE GENOMIC DNA]</scope>
    <source>
        <strain evidence="10 11">M5A</strain>
    </source>
</reference>
<accession>A0A2T0GT05</accession>
<feature type="domain" description="Major facilitator superfamily (MFS) profile" evidence="9">
    <location>
        <begin position="87"/>
        <end position="472"/>
    </location>
</feature>
<feature type="transmembrane region" description="Helical" evidence="8">
    <location>
        <begin position="380"/>
        <end position="403"/>
    </location>
</feature>
<keyword evidence="11" id="KW-1185">Reference proteome</keyword>
<evidence type="ECO:0000256" key="1">
    <source>
        <dbReference type="ARBA" id="ARBA00004651"/>
    </source>
</evidence>
<dbReference type="InterPro" id="IPR036259">
    <property type="entry name" value="MFS_trans_sf"/>
</dbReference>
<gene>
    <name evidence="10" type="ORF">CEP50_16710</name>
</gene>
<feature type="transmembrane region" description="Helical" evidence="8">
    <location>
        <begin position="355"/>
        <end position="374"/>
    </location>
</feature>
<dbReference type="AlphaFoldDB" id="A0A2T0GT05"/>
<feature type="transmembrane region" description="Helical" evidence="8">
    <location>
        <begin position="329"/>
        <end position="348"/>
    </location>
</feature>
<feature type="transmembrane region" description="Helical" evidence="8">
    <location>
        <begin position="154"/>
        <end position="171"/>
    </location>
</feature>
<dbReference type="PANTHER" id="PTHR23517:SF2">
    <property type="entry name" value="MULTIDRUG RESISTANCE PROTEIN MDTH"/>
    <property type="match status" value="1"/>
</dbReference>
<dbReference type="Gene3D" id="1.20.1250.20">
    <property type="entry name" value="MFS general substrate transporter like domains"/>
    <property type="match status" value="1"/>
</dbReference>
<dbReference type="GO" id="GO:0022857">
    <property type="term" value="F:transmembrane transporter activity"/>
    <property type="evidence" value="ECO:0007669"/>
    <property type="project" value="InterPro"/>
</dbReference>
<dbReference type="Pfam" id="PF07690">
    <property type="entry name" value="MFS_1"/>
    <property type="match status" value="1"/>
</dbReference>
<dbReference type="EMBL" id="PVSR01000039">
    <property type="protein sequence ID" value="PRW62173.1"/>
    <property type="molecule type" value="Genomic_DNA"/>
</dbReference>
<dbReference type="InterPro" id="IPR050171">
    <property type="entry name" value="MFS_Transporters"/>
</dbReference>
<dbReference type="GO" id="GO:0005886">
    <property type="term" value="C:plasma membrane"/>
    <property type="evidence" value="ECO:0007669"/>
    <property type="project" value="UniProtKB-SubCell"/>
</dbReference>
<feature type="transmembrane region" description="Helical" evidence="8">
    <location>
        <begin position="444"/>
        <end position="464"/>
    </location>
</feature>
<evidence type="ECO:0000256" key="3">
    <source>
        <dbReference type="ARBA" id="ARBA00022475"/>
    </source>
</evidence>
<evidence type="ECO:0000256" key="5">
    <source>
        <dbReference type="ARBA" id="ARBA00022989"/>
    </source>
</evidence>
<keyword evidence="5 8" id="KW-1133">Transmembrane helix</keyword>
<evidence type="ECO:0000256" key="7">
    <source>
        <dbReference type="SAM" id="MobiDB-lite"/>
    </source>
</evidence>
<organism evidence="10 11">
    <name type="scientific">Actinopolyspora mortivallis</name>
    <dbReference type="NCBI Taxonomy" id="33906"/>
    <lineage>
        <taxon>Bacteria</taxon>
        <taxon>Bacillati</taxon>
        <taxon>Actinomycetota</taxon>
        <taxon>Actinomycetes</taxon>
        <taxon>Actinopolysporales</taxon>
        <taxon>Actinopolysporaceae</taxon>
        <taxon>Actinopolyspora</taxon>
    </lineage>
</organism>
<dbReference type="STRING" id="1050202.GCA_000384035_00486"/>
<dbReference type="SUPFAM" id="SSF103473">
    <property type="entry name" value="MFS general substrate transporter"/>
    <property type="match status" value="1"/>
</dbReference>
<comment type="caution">
    <text evidence="10">The sequence shown here is derived from an EMBL/GenBank/DDBJ whole genome shotgun (WGS) entry which is preliminary data.</text>
</comment>
<feature type="transmembrane region" description="Helical" evidence="8">
    <location>
        <begin position="112"/>
        <end position="133"/>
    </location>
</feature>
<evidence type="ECO:0000256" key="2">
    <source>
        <dbReference type="ARBA" id="ARBA00022448"/>
    </source>
</evidence>
<feature type="transmembrane region" description="Helical" evidence="8">
    <location>
        <begin position="177"/>
        <end position="197"/>
    </location>
</feature>
<dbReference type="FunCoup" id="A0A2T0GT05">
    <property type="interactions" value="4"/>
</dbReference>
<feature type="region of interest" description="Disordered" evidence="7">
    <location>
        <begin position="1"/>
        <end position="27"/>
    </location>
</feature>
<dbReference type="InParanoid" id="A0A2T0GT05"/>
<protein>
    <recommendedName>
        <fullName evidence="9">Major facilitator superfamily (MFS) profile domain-containing protein</fullName>
    </recommendedName>
</protein>
<keyword evidence="6 8" id="KW-0472">Membrane</keyword>
<evidence type="ECO:0000313" key="11">
    <source>
        <dbReference type="Proteomes" id="UP000239352"/>
    </source>
</evidence>
<keyword evidence="3" id="KW-1003">Cell membrane</keyword>
<dbReference type="Proteomes" id="UP000239352">
    <property type="component" value="Unassembled WGS sequence"/>
</dbReference>
<feature type="transmembrane region" description="Helical" evidence="8">
    <location>
        <begin position="218"/>
        <end position="237"/>
    </location>
</feature>
<keyword evidence="2" id="KW-0813">Transport</keyword>
<keyword evidence="4 8" id="KW-0812">Transmembrane</keyword>
<dbReference type="InterPro" id="IPR011701">
    <property type="entry name" value="MFS"/>
</dbReference>
<dbReference type="PANTHER" id="PTHR23517">
    <property type="entry name" value="RESISTANCE PROTEIN MDTM, PUTATIVE-RELATED-RELATED"/>
    <property type="match status" value="1"/>
</dbReference>